<proteinExistence type="predicted"/>
<dbReference type="SMART" id="SM00257">
    <property type="entry name" value="LysM"/>
    <property type="match status" value="3"/>
</dbReference>
<sequence>MKRLLVVTAFFAIKGLNVRAQRSSDVVDYVNTYKEIAIREEQRSGVPAAITLAQGIHESMAGKSDLVIKSNNHFGIKCQATWKGEKVYHDDDARGECFRSYERPEQSYIDHSDFLKNGSRYAFLFQLDPANYSDWAYGLKKAGYATNPKYPQILIKYIEDYNLQQYTLIALGKLSPKDEVLAGGGKPVNIGTGVAIQIPMGPKPVVDYPIGEFKINRTKVIFAKAGTSLLGIAKQFDISLKHLLDFNEFDKEEDDVLAQDQLVFVQRKRREGGQEFHVVLPGETLYDISQSEGIRLENLINYNHLQDQGEPAAGEKLYLQGKAPEMPKLAKDVVVVVTPTPTPPLALQTPTQITPGNSSAVSGTIHVVAEKETLFSIAKKYSITVEQIKEWNKLTGNDLKIGQELVIYKN</sequence>
<dbReference type="PANTHER" id="PTHR33308:SF9">
    <property type="entry name" value="PEPTIDOGLYCAN HYDROLASE FLGJ"/>
    <property type="match status" value="1"/>
</dbReference>
<comment type="caution">
    <text evidence="6">The sequence shown here is derived from an EMBL/GenBank/DDBJ whole genome shotgun (WGS) entry which is preliminary data.</text>
</comment>
<dbReference type="InterPro" id="IPR036779">
    <property type="entry name" value="LysM_dom_sf"/>
</dbReference>
<dbReference type="PANTHER" id="PTHR33308">
    <property type="entry name" value="PEPTIDOGLYCAN HYDROLASE FLGJ"/>
    <property type="match status" value="1"/>
</dbReference>
<evidence type="ECO:0000256" key="1">
    <source>
        <dbReference type="ARBA" id="ARBA00022529"/>
    </source>
</evidence>
<accession>A0ABX3NWP1</accession>
<organism evidence="6 7">
    <name type="scientific">Niastella koreensis</name>
    <dbReference type="NCBI Taxonomy" id="354356"/>
    <lineage>
        <taxon>Bacteria</taxon>
        <taxon>Pseudomonadati</taxon>
        <taxon>Bacteroidota</taxon>
        <taxon>Chitinophagia</taxon>
        <taxon>Chitinophagales</taxon>
        <taxon>Chitinophagaceae</taxon>
        <taxon>Niastella</taxon>
    </lineage>
</organism>
<feature type="domain" description="LysM" evidence="5">
    <location>
        <begin position="275"/>
        <end position="319"/>
    </location>
</feature>
<dbReference type="PROSITE" id="PS51782">
    <property type="entry name" value="LYSM"/>
    <property type="match status" value="2"/>
</dbReference>
<dbReference type="EMBL" id="LWBO01000012">
    <property type="protein sequence ID" value="OQP48450.1"/>
    <property type="molecule type" value="Genomic_DNA"/>
</dbReference>
<feature type="domain" description="LysM" evidence="5">
    <location>
        <begin position="364"/>
        <end position="407"/>
    </location>
</feature>
<protein>
    <recommendedName>
        <fullName evidence="4">Peptidoglycan hydrolase</fullName>
    </recommendedName>
</protein>
<dbReference type="InterPro" id="IPR051056">
    <property type="entry name" value="Glycosyl_Hydrolase_73"/>
</dbReference>
<dbReference type="Pfam" id="PF01832">
    <property type="entry name" value="Glucosaminidase"/>
    <property type="match status" value="1"/>
</dbReference>
<keyword evidence="1" id="KW-0929">Antimicrobial</keyword>
<dbReference type="RefSeq" id="WP_014221653.1">
    <property type="nucleotide sequence ID" value="NZ_LWBO01000012.1"/>
</dbReference>
<dbReference type="Pfam" id="PF01476">
    <property type="entry name" value="LysM"/>
    <property type="match status" value="2"/>
</dbReference>
<evidence type="ECO:0000313" key="6">
    <source>
        <dbReference type="EMBL" id="OQP48450.1"/>
    </source>
</evidence>
<evidence type="ECO:0000256" key="2">
    <source>
        <dbReference type="ARBA" id="ARBA00022638"/>
    </source>
</evidence>
<evidence type="ECO:0000256" key="4">
    <source>
        <dbReference type="ARBA" id="ARBA00032108"/>
    </source>
</evidence>
<evidence type="ECO:0000259" key="5">
    <source>
        <dbReference type="PROSITE" id="PS51782"/>
    </source>
</evidence>
<dbReference type="CDD" id="cd00118">
    <property type="entry name" value="LysM"/>
    <property type="match status" value="2"/>
</dbReference>
<dbReference type="Gene3D" id="3.10.350.10">
    <property type="entry name" value="LysM domain"/>
    <property type="match status" value="2"/>
</dbReference>
<gene>
    <name evidence="6" type="ORF">A4D02_06980</name>
</gene>
<keyword evidence="3" id="KW-0378">Hydrolase</keyword>
<evidence type="ECO:0000313" key="7">
    <source>
        <dbReference type="Proteomes" id="UP000192277"/>
    </source>
</evidence>
<keyword evidence="7" id="KW-1185">Reference proteome</keyword>
<dbReference type="SUPFAM" id="SSF54106">
    <property type="entry name" value="LysM domain"/>
    <property type="match status" value="2"/>
</dbReference>
<name>A0ABX3NWP1_9BACT</name>
<dbReference type="InterPro" id="IPR018392">
    <property type="entry name" value="LysM"/>
</dbReference>
<dbReference type="Proteomes" id="UP000192277">
    <property type="component" value="Unassembled WGS sequence"/>
</dbReference>
<reference evidence="6 7" key="1">
    <citation type="submission" date="2016-04" db="EMBL/GenBank/DDBJ databases">
        <authorList>
            <person name="Chen L."/>
            <person name="Zhuang W."/>
            <person name="Wang G."/>
        </authorList>
    </citation>
    <scope>NUCLEOTIDE SEQUENCE [LARGE SCALE GENOMIC DNA]</scope>
    <source>
        <strain evidence="7">GR20</strain>
    </source>
</reference>
<evidence type="ECO:0000256" key="3">
    <source>
        <dbReference type="ARBA" id="ARBA00022801"/>
    </source>
</evidence>
<keyword evidence="2" id="KW-0081">Bacteriolytic enzyme</keyword>
<dbReference type="SMART" id="SM00047">
    <property type="entry name" value="LYZ2"/>
    <property type="match status" value="1"/>
</dbReference>
<dbReference type="InterPro" id="IPR002901">
    <property type="entry name" value="MGlyc_endo_b_GlcNAc-like_dom"/>
</dbReference>
<dbReference type="Gene3D" id="1.10.530.10">
    <property type="match status" value="1"/>
</dbReference>